<dbReference type="SUPFAM" id="SSF51735">
    <property type="entry name" value="NAD(P)-binding Rossmann-fold domains"/>
    <property type="match status" value="1"/>
</dbReference>
<dbReference type="InterPro" id="IPR036291">
    <property type="entry name" value="NAD(P)-bd_dom_sf"/>
</dbReference>
<feature type="domain" description="NAD(P)-binding" evidence="1">
    <location>
        <begin position="7"/>
        <end position="125"/>
    </location>
</feature>
<evidence type="ECO:0000313" key="2">
    <source>
        <dbReference type="EMBL" id="MFD1670506.1"/>
    </source>
</evidence>
<accession>A0ABW4J4F6</accession>
<dbReference type="Gene3D" id="3.90.25.10">
    <property type="entry name" value="UDP-galactose 4-epimerase, domain 1"/>
    <property type="match status" value="1"/>
</dbReference>
<dbReference type="RefSeq" id="WP_125714575.1">
    <property type="nucleotide sequence ID" value="NZ_JBHTOP010000001.1"/>
</dbReference>
<evidence type="ECO:0000259" key="1">
    <source>
        <dbReference type="Pfam" id="PF13460"/>
    </source>
</evidence>
<gene>
    <name evidence="2" type="ORF">ACFQ5M_00180</name>
</gene>
<dbReference type="Proteomes" id="UP001597267">
    <property type="component" value="Unassembled WGS sequence"/>
</dbReference>
<proteinExistence type="predicted"/>
<evidence type="ECO:0000313" key="3">
    <source>
        <dbReference type="Proteomes" id="UP001597267"/>
    </source>
</evidence>
<reference evidence="3" key="1">
    <citation type="journal article" date="2019" name="Int. J. Syst. Evol. Microbiol.">
        <title>The Global Catalogue of Microorganisms (GCM) 10K type strain sequencing project: providing services to taxonomists for standard genome sequencing and annotation.</title>
        <authorList>
            <consortium name="The Broad Institute Genomics Platform"/>
            <consortium name="The Broad Institute Genome Sequencing Center for Infectious Disease"/>
            <person name="Wu L."/>
            <person name="Ma J."/>
        </authorList>
    </citation>
    <scope>NUCLEOTIDE SEQUENCE [LARGE SCALE GENOMIC DNA]</scope>
    <source>
        <strain evidence="3">CCM 8896</strain>
    </source>
</reference>
<dbReference type="Gene3D" id="3.40.50.720">
    <property type="entry name" value="NAD(P)-binding Rossmann-like Domain"/>
    <property type="match status" value="1"/>
</dbReference>
<dbReference type="Pfam" id="PF13460">
    <property type="entry name" value="NAD_binding_10"/>
    <property type="match status" value="1"/>
</dbReference>
<dbReference type="PANTHER" id="PTHR47129:SF1">
    <property type="entry name" value="NMRA-LIKE DOMAIN-CONTAINING PROTEIN"/>
    <property type="match status" value="1"/>
</dbReference>
<dbReference type="PANTHER" id="PTHR47129">
    <property type="entry name" value="QUINONE OXIDOREDUCTASE 2"/>
    <property type="match status" value="1"/>
</dbReference>
<protein>
    <submittedName>
        <fullName evidence="2">NAD(P)H-binding protein</fullName>
    </submittedName>
</protein>
<dbReference type="EMBL" id="JBHTOP010000001">
    <property type="protein sequence ID" value="MFD1670506.1"/>
    <property type="molecule type" value="Genomic_DNA"/>
</dbReference>
<dbReference type="InterPro" id="IPR016040">
    <property type="entry name" value="NAD(P)-bd_dom"/>
</dbReference>
<organism evidence="2 3">
    <name type="scientific">Agrilactobacillus yilanensis</name>
    <dbReference type="NCBI Taxonomy" id="2485997"/>
    <lineage>
        <taxon>Bacteria</taxon>
        <taxon>Bacillati</taxon>
        <taxon>Bacillota</taxon>
        <taxon>Bacilli</taxon>
        <taxon>Lactobacillales</taxon>
        <taxon>Lactobacillaceae</taxon>
        <taxon>Agrilactobacillus</taxon>
    </lineage>
</organism>
<sequence>MTYTITGATGHLGTLVMANMLKLVVPNELRAAVHTPSKAQSLVDKGVDVVAIDYLQPDKLAQALQGTDTLVYIPSKTYSVLDRVTELENILAAMKQAAVSHIIAVSFFADQEDNPFTMSAFYGYLPRRLASSGFKYAILKNSLYADPLIPYLPELIQRQNLIYPVGDQALSFISYADSAEAIAKLATQPTLNQDGQSYLLSQTQNYTMPTLGALMTEATGHKIGYAPVTNAEFAEIYAAEGDGQELASMYRAGEMGLLAQTSTAFETITGHEPQDMAAFLKTNYHA</sequence>
<name>A0ABW4J4F6_9LACO</name>
<dbReference type="InterPro" id="IPR052718">
    <property type="entry name" value="NmrA-type_oxidoreductase"/>
</dbReference>
<comment type="caution">
    <text evidence="2">The sequence shown here is derived from an EMBL/GenBank/DDBJ whole genome shotgun (WGS) entry which is preliminary data.</text>
</comment>
<keyword evidence="3" id="KW-1185">Reference proteome</keyword>